<feature type="compositionally biased region" description="Basic residues" evidence="1">
    <location>
        <begin position="84"/>
        <end position="93"/>
    </location>
</feature>
<feature type="region of interest" description="Disordered" evidence="1">
    <location>
        <begin position="1"/>
        <end position="55"/>
    </location>
</feature>
<proteinExistence type="predicted"/>
<evidence type="ECO:0000256" key="1">
    <source>
        <dbReference type="SAM" id="MobiDB-lite"/>
    </source>
</evidence>
<dbReference type="EMBL" id="CAXIEN010000364">
    <property type="protein sequence ID" value="CAL1295142.1"/>
    <property type="molecule type" value="Genomic_DNA"/>
</dbReference>
<feature type="compositionally biased region" description="Low complexity" evidence="1">
    <location>
        <begin position="7"/>
        <end position="33"/>
    </location>
</feature>
<evidence type="ECO:0000313" key="3">
    <source>
        <dbReference type="Proteomes" id="UP001497382"/>
    </source>
</evidence>
<organism evidence="2 3">
    <name type="scientific">Larinioides sclopetarius</name>
    <dbReference type="NCBI Taxonomy" id="280406"/>
    <lineage>
        <taxon>Eukaryota</taxon>
        <taxon>Metazoa</taxon>
        <taxon>Ecdysozoa</taxon>
        <taxon>Arthropoda</taxon>
        <taxon>Chelicerata</taxon>
        <taxon>Arachnida</taxon>
        <taxon>Araneae</taxon>
        <taxon>Araneomorphae</taxon>
        <taxon>Entelegynae</taxon>
        <taxon>Araneoidea</taxon>
        <taxon>Araneidae</taxon>
        <taxon>Larinioides</taxon>
    </lineage>
</organism>
<protein>
    <submittedName>
        <fullName evidence="2">Uncharacterized protein</fullName>
    </submittedName>
</protein>
<comment type="caution">
    <text evidence="2">The sequence shown here is derived from an EMBL/GenBank/DDBJ whole genome shotgun (WGS) entry which is preliminary data.</text>
</comment>
<feature type="region of interest" description="Disordered" evidence="1">
    <location>
        <begin position="122"/>
        <end position="141"/>
    </location>
</feature>
<feature type="region of interest" description="Disordered" evidence="1">
    <location>
        <begin position="79"/>
        <end position="108"/>
    </location>
</feature>
<gene>
    <name evidence="2" type="ORF">LARSCL_LOCUS19116</name>
</gene>
<accession>A0AAV2BGS8</accession>
<dbReference type="AlphaFoldDB" id="A0AAV2BGS8"/>
<dbReference type="Proteomes" id="UP001497382">
    <property type="component" value="Unassembled WGS sequence"/>
</dbReference>
<reference evidence="2 3" key="1">
    <citation type="submission" date="2024-04" db="EMBL/GenBank/DDBJ databases">
        <authorList>
            <person name="Rising A."/>
            <person name="Reimegard J."/>
            <person name="Sonavane S."/>
            <person name="Akerstrom W."/>
            <person name="Nylinder S."/>
            <person name="Hedman E."/>
            <person name="Kallberg Y."/>
        </authorList>
    </citation>
    <scope>NUCLEOTIDE SEQUENCE [LARGE SCALE GENOMIC DNA]</scope>
</reference>
<evidence type="ECO:0000313" key="2">
    <source>
        <dbReference type="EMBL" id="CAL1295142.1"/>
    </source>
</evidence>
<sequence length="154" mass="16978">MPIPGLTYSGATTSGATNSTVTSPSSDSNSQTPQPIPNATNNTPSKPPIIDLSSNKDTITVKKSEWLALLAIKRSWEEASPPVKKLKKKKPSRNVKTLSSPPKVDKSTFRCDEKDEQLKIHPSDSISEMEDDIEDSDPNHISRDHFKSKFFKKA</sequence>
<feature type="compositionally biased region" description="Acidic residues" evidence="1">
    <location>
        <begin position="127"/>
        <end position="136"/>
    </location>
</feature>
<name>A0AAV2BGS8_9ARAC</name>
<keyword evidence="3" id="KW-1185">Reference proteome</keyword>